<keyword evidence="2" id="KW-0677">Repeat</keyword>
<reference evidence="7" key="1">
    <citation type="journal article" date="2023" name="Mol. Biol. Evol.">
        <title>Third-Generation Sequencing Reveals the Adaptive Role of the Epigenome in Three Deep-Sea Polychaetes.</title>
        <authorList>
            <person name="Perez M."/>
            <person name="Aroh O."/>
            <person name="Sun Y."/>
            <person name="Lan Y."/>
            <person name="Juniper S.K."/>
            <person name="Young C.R."/>
            <person name="Angers B."/>
            <person name="Qian P.Y."/>
        </authorList>
    </citation>
    <scope>NUCLEOTIDE SEQUENCE</scope>
    <source>
        <strain evidence="7">P08H-3</strain>
    </source>
</reference>
<keyword evidence="8" id="KW-1185">Reference proteome</keyword>
<evidence type="ECO:0000313" key="7">
    <source>
        <dbReference type="EMBL" id="KAK2162743.1"/>
    </source>
</evidence>
<proteinExistence type="predicted"/>
<evidence type="ECO:0000256" key="2">
    <source>
        <dbReference type="ARBA" id="ARBA00022737"/>
    </source>
</evidence>
<evidence type="ECO:0000256" key="1">
    <source>
        <dbReference type="ARBA" id="ARBA00022448"/>
    </source>
</evidence>
<evidence type="ECO:0000313" key="8">
    <source>
        <dbReference type="Proteomes" id="UP001208570"/>
    </source>
</evidence>
<keyword evidence="6" id="KW-1133">Transmembrane helix</keyword>
<dbReference type="GO" id="GO:0022857">
    <property type="term" value="F:transmembrane transporter activity"/>
    <property type="evidence" value="ECO:0007669"/>
    <property type="project" value="TreeGrafter"/>
</dbReference>
<dbReference type="GO" id="GO:1902495">
    <property type="term" value="C:transmembrane transporter complex"/>
    <property type="evidence" value="ECO:0007669"/>
    <property type="project" value="TreeGrafter"/>
</dbReference>
<keyword evidence="5" id="KW-0407">Ion channel</keyword>
<organism evidence="7 8">
    <name type="scientific">Paralvinella palmiformis</name>
    <dbReference type="NCBI Taxonomy" id="53620"/>
    <lineage>
        <taxon>Eukaryota</taxon>
        <taxon>Metazoa</taxon>
        <taxon>Spiralia</taxon>
        <taxon>Lophotrochozoa</taxon>
        <taxon>Annelida</taxon>
        <taxon>Polychaeta</taxon>
        <taxon>Sedentaria</taxon>
        <taxon>Canalipalpata</taxon>
        <taxon>Terebellida</taxon>
        <taxon>Terebelliformia</taxon>
        <taxon>Alvinellidae</taxon>
        <taxon>Paralvinella</taxon>
    </lineage>
</organism>
<dbReference type="GO" id="GO:0034220">
    <property type="term" value="P:monoatomic ion transmembrane transport"/>
    <property type="evidence" value="ECO:0007669"/>
    <property type="project" value="UniProtKB-KW"/>
</dbReference>
<keyword evidence="6" id="KW-0472">Membrane</keyword>
<gene>
    <name evidence="7" type="ORF">LSH36_92g01005</name>
</gene>
<sequence>VNDSPCEQLVHHPIVLGLIRHKWRAIRPLYYTYLVFYAIFVAMVTSYMLASRPPYEQVKILPNDTQKSWCSKLDTEVICIPEDYKIFYQLATYIIWIMCGIGVIVEVKHLREPLHGHCGSSSPSLF</sequence>
<evidence type="ECO:0000256" key="3">
    <source>
        <dbReference type="ARBA" id="ARBA00023043"/>
    </source>
</evidence>
<feature type="transmembrane region" description="Helical" evidence="6">
    <location>
        <begin position="86"/>
        <end position="105"/>
    </location>
</feature>
<dbReference type="InterPro" id="IPR052076">
    <property type="entry name" value="TRP_cation_channel"/>
</dbReference>
<accession>A0AAD9NBR1</accession>
<keyword evidence="1" id="KW-0813">Transport</keyword>
<feature type="non-terminal residue" evidence="7">
    <location>
        <position position="1"/>
    </location>
</feature>
<dbReference type="EMBL" id="JAODUP010000092">
    <property type="protein sequence ID" value="KAK2162743.1"/>
    <property type="molecule type" value="Genomic_DNA"/>
</dbReference>
<dbReference type="AlphaFoldDB" id="A0AAD9NBR1"/>
<evidence type="ECO:0000256" key="5">
    <source>
        <dbReference type="ARBA" id="ARBA00023303"/>
    </source>
</evidence>
<keyword evidence="4" id="KW-0406">Ion transport</keyword>
<protein>
    <submittedName>
        <fullName evidence="7">Uncharacterized protein</fullName>
    </submittedName>
</protein>
<keyword evidence="3" id="KW-0040">ANK repeat</keyword>
<dbReference type="PANTHER" id="PTHR47143:SF3">
    <property type="entry name" value="PWWP DOMAIN-CONTAINING PROTEIN"/>
    <property type="match status" value="1"/>
</dbReference>
<evidence type="ECO:0000256" key="6">
    <source>
        <dbReference type="SAM" id="Phobius"/>
    </source>
</evidence>
<dbReference type="Proteomes" id="UP001208570">
    <property type="component" value="Unassembled WGS sequence"/>
</dbReference>
<dbReference type="PANTHER" id="PTHR47143">
    <property type="entry name" value="TRANSIENT RECEPTOR POTENTIAL CATION CHANNEL PROTEIN PAINLESS"/>
    <property type="match status" value="1"/>
</dbReference>
<feature type="transmembrane region" description="Helical" evidence="6">
    <location>
        <begin position="30"/>
        <end position="50"/>
    </location>
</feature>
<keyword evidence="6" id="KW-0812">Transmembrane</keyword>
<name>A0AAD9NBR1_9ANNE</name>
<evidence type="ECO:0000256" key="4">
    <source>
        <dbReference type="ARBA" id="ARBA00023065"/>
    </source>
</evidence>
<comment type="caution">
    <text evidence="7">The sequence shown here is derived from an EMBL/GenBank/DDBJ whole genome shotgun (WGS) entry which is preliminary data.</text>
</comment>